<dbReference type="AlphaFoldDB" id="A0A1H5GEC9"/>
<gene>
    <name evidence="2" type="ORF">SAMN04489740_0731</name>
</gene>
<sequence length="47" mass="5060">MRLRHGQHLWADSVGNAASCVAKRTIDPATPLSWADGGRPARPGLHQ</sequence>
<feature type="region of interest" description="Disordered" evidence="1">
    <location>
        <begin position="28"/>
        <end position="47"/>
    </location>
</feature>
<organism evidence="2 3">
    <name type="scientific">Arthrobacter alpinus</name>
    <dbReference type="NCBI Taxonomy" id="656366"/>
    <lineage>
        <taxon>Bacteria</taxon>
        <taxon>Bacillati</taxon>
        <taxon>Actinomycetota</taxon>
        <taxon>Actinomycetes</taxon>
        <taxon>Micrococcales</taxon>
        <taxon>Micrococcaceae</taxon>
        <taxon>Arthrobacter</taxon>
    </lineage>
</organism>
<accession>A0A1H5GEC9</accession>
<proteinExistence type="predicted"/>
<evidence type="ECO:0000256" key="1">
    <source>
        <dbReference type="SAM" id="MobiDB-lite"/>
    </source>
</evidence>
<dbReference type="Proteomes" id="UP000182725">
    <property type="component" value="Unassembled WGS sequence"/>
</dbReference>
<name>A0A1H5GEC9_9MICC</name>
<evidence type="ECO:0000313" key="2">
    <source>
        <dbReference type="EMBL" id="SEE13488.1"/>
    </source>
</evidence>
<evidence type="ECO:0000313" key="3">
    <source>
        <dbReference type="Proteomes" id="UP000182725"/>
    </source>
</evidence>
<protein>
    <submittedName>
        <fullName evidence="2">Uncharacterized protein</fullName>
    </submittedName>
</protein>
<reference evidence="2 3" key="1">
    <citation type="submission" date="2016-10" db="EMBL/GenBank/DDBJ databases">
        <authorList>
            <person name="de Groot N.N."/>
        </authorList>
    </citation>
    <scope>NUCLEOTIDE SEQUENCE [LARGE SCALE GENOMIC DNA]</scope>
    <source>
        <strain evidence="2 3">DSM 22274</strain>
    </source>
</reference>
<dbReference type="EMBL" id="FNTV01000001">
    <property type="protein sequence ID" value="SEE13488.1"/>
    <property type="molecule type" value="Genomic_DNA"/>
</dbReference>